<dbReference type="Gene3D" id="3.20.20.10">
    <property type="entry name" value="Alanine racemase"/>
    <property type="match status" value="1"/>
</dbReference>
<gene>
    <name evidence="4" type="ORF">ACFFJ8_33555</name>
</gene>
<evidence type="ECO:0000313" key="5">
    <source>
        <dbReference type="Proteomes" id="UP001589818"/>
    </source>
</evidence>
<dbReference type="InterPro" id="IPR026956">
    <property type="entry name" value="D-ser_dehydrat-like_dom"/>
</dbReference>
<sequence length="368" mass="39941">MGEIDAAVPELDTPVVVVDLDVLDRNLRRTAELARNANVKLRPHFKTHKSVWIAKEQIKYGACGLTVAKLGEAEVLVDAGIEDILVAYPIVGKLKLARLAKLLERARVIVGIDNLPCAEGLSELGQSLNKRIELYVDVNTGLNRCGKEPGEETAALVKEIAKLPGVEVIGLMTHGGYAYGQTTLEGLRAAARQEAEGLILTKRLLEKAGIEIREISVGSTPTSKFIEELDGVTEIRPGAYVFGDISQLAIGVISPEECAMHVLTTVVSAPRKGAIIVDAGSKTLSSDASPHWPGFGTQKDNRDVYVERLSEEHANVRVPDGYNFQVGERIKLLPNHCCAVTNLHDRLQGMRGDNPERLIAVDARGQIR</sequence>
<dbReference type="InterPro" id="IPR001608">
    <property type="entry name" value="Ala_racemase_N"/>
</dbReference>
<dbReference type="PANTHER" id="PTHR28004">
    <property type="entry name" value="ZGC:162816-RELATED"/>
    <property type="match status" value="1"/>
</dbReference>
<dbReference type="Proteomes" id="UP001589818">
    <property type="component" value="Unassembled WGS sequence"/>
</dbReference>
<dbReference type="Pfam" id="PF14031">
    <property type="entry name" value="D-ser_dehydrat"/>
    <property type="match status" value="1"/>
</dbReference>
<keyword evidence="2" id="KW-0456">Lyase</keyword>
<dbReference type="SMART" id="SM01119">
    <property type="entry name" value="D-ser_dehydrat"/>
    <property type="match status" value="1"/>
</dbReference>
<dbReference type="SUPFAM" id="SSF51419">
    <property type="entry name" value="PLP-binding barrel"/>
    <property type="match status" value="1"/>
</dbReference>
<keyword evidence="4" id="KW-0413">Isomerase</keyword>
<dbReference type="Gene3D" id="2.40.37.20">
    <property type="entry name" value="D-serine dehydratase-like domain"/>
    <property type="match status" value="1"/>
</dbReference>
<evidence type="ECO:0000259" key="3">
    <source>
        <dbReference type="SMART" id="SM01119"/>
    </source>
</evidence>
<feature type="domain" description="D-serine dehydratase-like" evidence="3">
    <location>
        <begin position="259"/>
        <end position="351"/>
    </location>
</feature>
<proteinExistence type="inferred from homology"/>
<dbReference type="InterPro" id="IPR051466">
    <property type="entry name" value="D-amino_acid_metab_enzyme"/>
</dbReference>
<accession>A0ABV6JK43</accession>
<protein>
    <submittedName>
        <fullName evidence="4">Alanine racemase</fullName>
        <ecNumber evidence="4">5.1.1.1</ecNumber>
    </submittedName>
</protein>
<dbReference type="RefSeq" id="WP_204816844.1">
    <property type="nucleotide sequence ID" value="NZ_JANHOF010000002.1"/>
</dbReference>
<organism evidence="4 5">
    <name type="scientific">Paenibacillus mendelii</name>
    <dbReference type="NCBI Taxonomy" id="206163"/>
    <lineage>
        <taxon>Bacteria</taxon>
        <taxon>Bacillati</taxon>
        <taxon>Bacillota</taxon>
        <taxon>Bacilli</taxon>
        <taxon>Bacillales</taxon>
        <taxon>Paenibacillaceae</taxon>
        <taxon>Paenibacillus</taxon>
    </lineage>
</organism>
<dbReference type="InterPro" id="IPR042208">
    <property type="entry name" value="D-ser_dehydrat-like_sf"/>
</dbReference>
<dbReference type="EMBL" id="JBHLVF010000047">
    <property type="protein sequence ID" value="MFC0396293.1"/>
    <property type="molecule type" value="Genomic_DNA"/>
</dbReference>
<dbReference type="PANTHER" id="PTHR28004:SF2">
    <property type="entry name" value="D-SERINE DEHYDRATASE"/>
    <property type="match status" value="1"/>
</dbReference>
<evidence type="ECO:0000256" key="1">
    <source>
        <dbReference type="ARBA" id="ARBA00005323"/>
    </source>
</evidence>
<dbReference type="Pfam" id="PF01168">
    <property type="entry name" value="Ala_racemase_N"/>
    <property type="match status" value="1"/>
</dbReference>
<name>A0ABV6JK43_9BACL</name>
<dbReference type="EC" id="5.1.1.1" evidence="4"/>
<dbReference type="InterPro" id="IPR029066">
    <property type="entry name" value="PLP-binding_barrel"/>
</dbReference>
<comment type="similarity">
    <text evidence="1">Belongs to the DSD1 family.</text>
</comment>
<reference evidence="4 5" key="1">
    <citation type="submission" date="2024-09" db="EMBL/GenBank/DDBJ databases">
        <authorList>
            <person name="Sun Q."/>
            <person name="Mori K."/>
        </authorList>
    </citation>
    <scope>NUCLEOTIDE SEQUENCE [LARGE SCALE GENOMIC DNA]</scope>
    <source>
        <strain evidence="4 5">CCM 4839</strain>
    </source>
</reference>
<evidence type="ECO:0000256" key="2">
    <source>
        <dbReference type="ARBA" id="ARBA00023239"/>
    </source>
</evidence>
<evidence type="ECO:0000313" key="4">
    <source>
        <dbReference type="EMBL" id="MFC0396293.1"/>
    </source>
</evidence>
<dbReference type="GO" id="GO:0008784">
    <property type="term" value="F:alanine racemase activity"/>
    <property type="evidence" value="ECO:0007669"/>
    <property type="project" value="UniProtKB-EC"/>
</dbReference>
<keyword evidence="5" id="KW-1185">Reference proteome</keyword>
<comment type="caution">
    <text evidence="4">The sequence shown here is derived from an EMBL/GenBank/DDBJ whole genome shotgun (WGS) entry which is preliminary data.</text>
</comment>